<gene>
    <name evidence="2" type="ORF">H8705_11655</name>
</gene>
<keyword evidence="1" id="KW-1133">Transmembrane helix</keyword>
<dbReference type="Proteomes" id="UP000623678">
    <property type="component" value="Unassembled WGS sequence"/>
</dbReference>
<reference evidence="2" key="1">
    <citation type="submission" date="2020-08" db="EMBL/GenBank/DDBJ databases">
        <title>Genome public.</title>
        <authorList>
            <person name="Liu C."/>
            <person name="Sun Q."/>
        </authorList>
    </citation>
    <scope>NUCLEOTIDE SEQUENCE</scope>
    <source>
        <strain evidence="2">NSJ-64</strain>
    </source>
</reference>
<accession>A0A926ER77</accession>
<proteinExistence type="predicted"/>
<keyword evidence="1" id="KW-0812">Transmembrane</keyword>
<keyword evidence="3" id="KW-1185">Reference proteome</keyword>
<dbReference type="EMBL" id="JACRTD010000009">
    <property type="protein sequence ID" value="MBC8586236.1"/>
    <property type="molecule type" value="Genomic_DNA"/>
</dbReference>
<evidence type="ECO:0000313" key="3">
    <source>
        <dbReference type="Proteomes" id="UP000623678"/>
    </source>
</evidence>
<feature type="transmembrane region" description="Helical" evidence="1">
    <location>
        <begin position="43"/>
        <end position="63"/>
    </location>
</feature>
<dbReference type="RefSeq" id="WP_262395959.1">
    <property type="nucleotide sequence ID" value="NZ_JACRTD010000009.1"/>
</dbReference>
<organism evidence="2 3">
    <name type="scientific">Youxingia wuxianensis</name>
    <dbReference type="NCBI Taxonomy" id="2763678"/>
    <lineage>
        <taxon>Bacteria</taxon>
        <taxon>Bacillati</taxon>
        <taxon>Bacillota</taxon>
        <taxon>Clostridia</taxon>
        <taxon>Eubacteriales</taxon>
        <taxon>Oscillospiraceae</taxon>
        <taxon>Youxingia</taxon>
    </lineage>
</organism>
<name>A0A926ER77_9FIRM</name>
<comment type="caution">
    <text evidence="2">The sequence shown here is derived from an EMBL/GenBank/DDBJ whole genome shotgun (WGS) entry which is preliminary data.</text>
</comment>
<feature type="transmembrane region" description="Helical" evidence="1">
    <location>
        <begin position="7"/>
        <end position="28"/>
    </location>
</feature>
<keyword evidence="1" id="KW-0472">Membrane</keyword>
<dbReference type="AlphaFoldDB" id="A0A926ER77"/>
<evidence type="ECO:0000313" key="2">
    <source>
        <dbReference type="EMBL" id="MBC8586236.1"/>
    </source>
</evidence>
<protein>
    <submittedName>
        <fullName evidence="2">Uncharacterized protein</fullName>
    </submittedName>
</protein>
<evidence type="ECO:0000256" key="1">
    <source>
        <dbReference type="SAM" id="Phobius"/>
    </source>
</evidence>
<sequence>MNRKKVIVVLNVFLICAMVVHICVKIYLHGQHPEYSSPAYVELFNAVYYLIPLLIINIGNLVLKKR</sequence>